<dbReference type="PANTHER" id="PTHR33269:SF19">
    <property type="entry name" value="NADH-QUINONE OXIDOREDUCTASE SUBUNIT J"/>
    <property type="match status" value="1"/>
</dbReference>
<keyword evidence="1" id="KW-1003">Cell membrane</keyword>
<accession>A0A4Z0HHA7</accession>
<feature type="compositionally biased region" description="Basic and acidic residues" evidence="2">
    <location>
        <begin position="309"/>
        <end position="320"/>
    </location>
</feature>
<feature type="transmembrane region" description="Helical" evidence="1">
    <location>
        <begin position="104"/>
        <end position="126"/>
    </location>
</feature>
<keyword evidence="1" id="KW-0874">Quinone</keyword>
<dbReference type="InterPro" id="IPR001457">
    <property type="entry name" value="NADH_UbQ/plastoQ_OxRdtase_su6"/>
</dbReference>
<feature type="region of interest" description="Disordered" evidence="2">
    <location>
        <begin position="179"/>
        <end position="211"/>
    </location>
</feature>
<keyword evidence="4" id="KW-1185">Reference proteome</keyword>
<evidence type="ECO:0000313" key="3">
    <source>
        <dbReference type="EMBL" id="TGB15924.1"/>
    </source>
</evidence>
<dbReference type="NCBIfam" id="NF005165">
    <property type="entry name" value="PRK06638.1-5"/>
    <property type="match status" value="1"/>
</dbReference>
<keyword evidence="1" id="KW-0520">NAD</keyword>
<comment type="subcellular location">
    <subcellularLocation>
        <location evidence="1">Cell membrane</location>
        <topology evidence="1">Multi-pass membrane protein</topology>
    </subcellularLocation>
</comment>
<dbReference type="Gene3D" id="1.20.120.1200">
    <property type="entry name" value="NADH-ubiquinone/plastoquinone oxidoreductase chain 6, subunit NuoJ"/>
    <property type="match status" value="1"/>
</dbReference>
<dbReference type="RefSeq" id="WP_135337895.1">
    <property type="nucleotide sequence ID" value="NZ_JBHLTX010000036.1"/>
</dbReference>
<evidence type="ECO:0000313" key="4">
    <source>
        <dbReference type="Proteomes" id="UP000297948"/>
    </source>
</evidence>
<name>A0A4Z0HHA7_9ACTN</name>
<gene>
    <name evidence="3" type="ORF">E4099_06020</name>
</gene>
<keyword evidence="1" id="KW-1133">Transmembrane helix</keyword>
<comment type="similarity">
    <text evidence="1">Belongs to the complex I subunit 6 family.</text>
</comment>
<dbReference type="EMBL" id="SRID01000033">
    <property type="protein sequence ID" value="TGB15924.1"/>
    <property type="molecule type" value="Genomic_DNA"/>
</dbReference>
<dbReference type="EC" id="7.1.1.-" evidence="1"/>
<dbReference type="OrthoDB" id="13239at2"/>
<feature type="compositionally biased region" description="Basic and acidic residues" evidence="2">
    <location>
        <begin position="179"/>
        <end position="194"/>
    </location>
</feature>
<comment type="caution">
    <text evidence="3">The sequence shown here is derived from an EMBL/GenBank/DDBJ whole genome shotgun (WGS) entry which is preliminary data.</text>
</comment>
<dbReference type="GO" id="GO:0048038">
    <property type="term" value="F:quinone binding"/>
    <property type="evidence" value="ECO:0007669"/>
    <property type="project" value="UniProtKB-UniRule"/>
</dbReference>
<feature type="transmembrane region" description="Helical" evidence="1">
    <location>
        <begin position="69"/>
        <end position="92"/>
    </location>
</feature>
<dbReference type="Pfam" id="PF00499">
    <property type="entry name" value="Oxidored_q3"/>
    <property type="match status" value="1"/>
</dbReference>
<sequence>MSAMLAASTTSTGEAVQFWVLGTVAVIGALSTVLMRKAVHSALSLAGTMIVLAVFYLANGAYFLGIVQIVVYTGAIMMLFLFVVMLVGVTAADSLHETLKGQRWLAVLCGLGFGILLCAGIANASLKTWNGTGTANAGGNVEGLAELIFTKYVFAFEITGALLITAAVGAMVLTHRERVEGRKSQREQSQDRARRGIPGQPAPSGSGWPLVTPAPAPGVYARHNAVDIPGLLPDGSTAEVSVNATLRERGQIRDVSGRALAALAELERRAGDWRQQRGGTGATVVRTDPSGSTRYRPEGGATVYTPEDEAGRQSADRPADDGANDGHAPEGAAK</sequence>
<feature type="transmembrane region" description="Helical" evidence="1">
    <location>
        <begin position="152"/>
        <end position="173"/>
    </location>
</feature>
<feature type="transmembrane region" description="Helical" evidence="1">
    <location>
        <begin position="16"/>
        <end position="35"/>
    </location>
</feature>
<organism evidence="3 4">
    <name type="scientific">Streptomyces palmae</name>
    <dbReference type="NCBI Taxonomy" id="1701085"/>
    <lineage>
        <taxon>Bacteria</taxon>
        <taxon>Bacillati</taxon>
        <taxon>Actinomycetota</taxon>
        <taxon>Actinomycetes</taxon>
        <taxon>Kitasatosporales</taxon>
        <taxon>Streptomycetaceae</taxon>
        <taxon>Streptomyces</taxon>
    </lineage>
</organism>
<reference evidence="3 4" key="1">
    <citation type="submission" date="2019-03" db="EMBL/GenBank/DDBJ databases">
        <authorList>
            <person name="Gonzalez-Pimentel J.L."/>
        </authorList>
    </citation>
    <scope>NUCLEOTIDE SEQUENCE [LARGE SCALE GENOMIC DNA]</scope>
    <source>
        <strain evidence="3 4">JCM 31289</strain>
    </source>
</reference>
<feature type="region of interest" description="Disordered" evidence="2">
    <location>
        <begin position="272"/>
        <end position="334"/>
    </location>
</feature>
<dbReference type="GO" id="GO:0008137">
    <property type="term" value="F:NADH dehydrogenase (ubiquinone) activity"/>
    <property type="evidence" value="ECO:0007669"/>
    <property type="project" value="UniProtKB-UniRule"/>
</dbReference>
<dbReference type="PANTHER" id="PTHR33269">
    <property type="entry name" value="NADH-UBIQUINONE OXIDOREDUCTASE CHAIN 6"/>
    <property type="match status" value="1"/>
</dbReference>
<dbReference type="GO" id="GO:0016491">
    <property type="term" value="F:oxidoreductase activity"/>
    <property type="evidence" value="ECO:0007669"/>
    <property type="project" value="UniProtKB-KW"/>
</dbReference>
<evidence type="ECO:0000256" key="2">
    <source>
        <dbReference type="SAM" id="MobiDB-lite"/>
    </source>
</evidence>
<comment type="catalytic activity">
    <reaction evidence="1">
        <text>a quinone + NADH + 5 H(+)(in) = a quinol + NAD(+) + 4 H(+)(out)</text>
        <dbReference type="Rhea" id="RHEA:57888"/>
        <dbReference type="ChEBI" id="CHEBI:15378"/>
        <dbReference type="ChEBI" id="CHEBI:24646"/>
        <dbReference type="ChEBI" id="CHEBI:57540"/>
        <dbReference type="ChEBI" id="CHEBI:57945"/>
        <dbReference type="ChEBI" id="CHEBI:132124"/>
    </reaction>
</comment>
<keyword evidence="3" id="KW-0560">Oxidoreductase</keyword>
<keyword evidence="1" id="KW-0472">Membrane</keyword>
<evidence type="ECO:0000256" key="1">
    <source>
        <dbReference type="RuleBase" id="RU004429"/>
    </source>
</evidence>
<keyword evidence="1" id="KW-0812">Transmembrane</keyword>
<dbReference type="Proteomes" id="UP000297948">
    <property type="component" value="Unassembled WGS sequence"/>
</dbReference>
<protein>
    <recommendedName>
        <fullName evidence="1">NADH-quinone oxidoreductase subunit J</fullName>
        <ecNumber evidence="1">7.1.1.-</ecNumber>
    </recommendedName>
</protein>
<feature type="transmembrane region" description="Helical" evidence="1">
    <location>
        <begin position="42"/>
        <end position="63"/>
    </location>
</feature>
<proteinExistence type="inferred from homology"/>
<dbReference type="GO" id="GO:0005886">
    <property type="term" value="C:plasma membrane"/>
    <property type="evidence" value="ECO:0007669"/>
    <property type="project" value="UniProtKB-SubCell"/>
</dbReference>
<dbReference type="InterPro" id="IPR042106">
    <property type="entry name" value="Nuo/plastoQ_OxRdtase_6_NuoJ"/>
</dbReference>
<dbReference type="AlphaFoldDB" id="A0A4Z0HHA7"/>
<comment type="function">
    <text evidence="1">NDH-1 shuttles electrons from NADH, via FMN and iron-sulfur (Fe-S) centers, to quinones in the respiratory chain. Couples the redox reaction to proton translocation (for every two electrons transferred, four hydrogen ions are translocated across the cytoplasmic membrane), and thus conserves the redox energy in a proton gradient.</text>
</comment>